<organism evidence="1 2">
    <name type="scientific">Rhodopirellula maiorica SM1</name>
    <dbReference type="NCBI Taxonomy" id="1265738"/>
    <lineage>
        <taxon>Bacteria</taxon>
        <taxon>Pseudomonadati</taxon>
        <taxon>Planctomycetota</taxon>
        <taxon>Planctomycetia</taxon>
        <taxon>Pirellulales</taxon>
        <taxon>Pirellulaceae</taxon>
        <taxon>Novipirellula</taxon>
    </lineage>
</organism>
<proteinExistence type="predicted"/>
<evidence type="ECO:0000313" key="1">
    <source>
        <dbReference type="EMBL" id="EMI15280.1"/>
    </source>
</evidence>
<keyword evidence="2" id="KW-1185">Reference proteome</keyword>
<protein>
    <submittedName>
        <fullName evidence="1">Uncharacterized protein</fullName>
    </submittedName>
</protein>
<dbReference type="PATRIC" id="fig|1265738.3.peg.7776"/>
<dbReference type="Proteomes" id="UP000011991">
    <property type="component" value="Unassembled WGS sequence"/>
</dbReference>
<accession>M5R7B9</accession>
<evidence type="ECO:0000313" key="2">
    <source>
        <dbReference type="Proteomes" id="UP000011991"/>
    </source>
</evidence>
<reference evidence="1 2" key="1">
    <citation type="journal article" date="2013" name="Mar. Genomics">
        <title>Expression of sulfatases in Rhodopirellula baltica and the diversity of sulfatases in the genus Rhodopirellula.</title>
        <authorList>
            <person name="Wegner C.E."/>
            <person name="Richter-Heitmann T."/>
            <person name="Klindworth A."/>
            <person name="Klockow C."/>
            <person name="Richter M."/>
            <person name="Achstetter T."/>
            <person name="Glockner F.O."/>
            <person name="Harder J."/>
        </authorList>
    </citation>
    <scope>NUCLEOTIDE SEQUENCE [LARGE SCALE GENOMIC DNA]</scope>
    <source>
        <strain evidence="1 2">SM1</strain>
    </source>
</reference>
<dbReference type="EMBL" id="ANOG01001124">
    <property type="protein sequence ID" value="EMI15280.1"/>
    <property type="molecule type" value="Genomic_DNA"/>
</dbReference>
<name>M5R7B9_9BACT</name>
<dbReference type="AlphaFoldDB" id="M5R7B9"/>
<sequence>MIATSDRNRCVLFDTIGINRRCFTPLDHYPHMTDCFNLGG</sequence>
<comment type="caution">
    <text evidence="1">The sequence shown here is derived from an EMBL/GenBank/DDBJ whole genome shotgun (WGS) entry which is preliminary data.</text>
</comment>
<gene>
    <name evidence="1" type="ORF">RMSM_07789</name>
</gene>